<feature type="region of interest" description="Disordered" evidence="1">
    <location>
        <begin position="158"/>
        <end position="177"/>
    </location>
</feature>
<feature type="compositionally biased region" description="Basic and acidic residues" evidence="1">
    <location>
        <begin position="284"/>
        <end position="305"/>
    </location>
</feature>
<evidence type="ECO:0000313" key="3">
    <source>
        <dbReference type="Proteomes" id="UP001499854"/>
    </source>
</evidence>
<sequence length="324" mass="35007">MPNSTTAPTGHAADAATGVPAPHAEPGDLLREALRLQELAKAAVEQAAVAERVSGTPWDVIGKVMGITKSSAHTRFAGAVAARNEAAHGPAADSTVAMPRLGLERTWSAVKELVELREVKMGLQTMVGSLSRHTSVSPTDTVETEAPADLPPELVWEDVDQPEGAGGDNTVPKSGDHHDAVREQYKDPENWLFPTCLASSESESSSALQNQLVSLLADRTKFNGYRTAIKYLTCSCTDTWRGSYALYADWLSRLHAEPWTQETPLQAAARRRLLNTSANPPGRDGARCSCRRDSTSDQPSPDDRLAAIERRLAALEAREPHTRD</sequence>
<proteinExistence type="predicted"/>
<dbReference type="Proteomes" id="UP001499854">
    <property type="component" value="Unassembled WGS sequence"/>
</dbReference>
<feature type="region of interest" description="Disordered" evidence="1">
    <location>
        <begin position="275"/>
        <end position="305"/>
    </location>
</feature>
<organism evidence="2 3">
    <name type="scientific">Catenulispora subtropica</name>
    <dbReference type="NCBI Taxonomy" id="450798"/>
    <lineage>
        <taxon>Bacteria</taxon>
        <taxon>Bacillati</taxon>
        <taxon>Actinomycetota</taxon>
        <taxon>Actinomycetes</taxon>
        <taxon>Catenulisporales</taxon>
        <taxon>Catenulisporaceae</taxon>
        <taxon>Catenulispora</taxon>
    </lineage>
</organism>
<dbReference type="EMBL" id="BAAAQM010000005">
    <property type="protein sequence ID" value="GAA1959408.1"/>
    <property type="molecule type" value="Genomic_DNA"/>
</dbReference>
<evidence type="ECO:0000313" key="2">
    <source>
        <dbReference type="EMBL" id="GAA1959408.1"/>
    </source>
</evidence>
<evidence type="ECO:0000256" key="1">
    <source>
        <dbReference type="SAM" id="MobiDB-lite"/>
    </source>
</evidence>
<feature type="region of interest" description="Disordered" evidence="1">
    <location>
        <begin position="1"/>
        <end position="25"/>
    </location>
</feature>
<protein>
    <recommendedName>
        <fullName evidence="4">DUF222 domain-containing protein</fullName>
    </recommendedName>
</protein>
<reference evidence="3" key="1">
    <citation type="journal article" date="2019" name="Int. J. Syst. Evol. Microbiol.">
        <title>The Global Catalogue of Microorganisms (GCM) 10K type strain sequencing project: providing services to taxonomists for standard genome sequencing and annotation.</title>
        <authorList>
            <consortium name="The Broad Institute Genomics Platform"/>
            <consortium name="The Broad Institute Genome Sequencing Center for Infectious Disease"/>
            <person name="Wu L."/>
            <person name="Ma J."/>
        </authorList>
    </citation>
    <scope>NUCLEOTIDE SEQUENCE [LARGE SCALE GENOMIC DNA]</scope>
    <source>
        <strain evidence="3">JCM 16013</strain>
    </source>
</reference>
<feature type="compositionally biased region" description="Polar residues" evidence="1">
    <location>
        <begin position="131"/>
        <end position="141"/>
    </location>
</feature>
<comment type="caution">
    <text evidence="2">The sequence shown here is derived from an EMBL/GenBank/DDBJ whole genome shotgun (WGS) entry which is preliminary data.</text>
</comment>
<keyword evidence="3" id="KW-1185">Reference proteome</keyword>
<gene>
    <name evidence="2" type="ORF">GCM10009838_14700</name>
</gene>
<feature type="region of interest" description="Disordered" evidence="1">
    <location>
        <begin position="131"/>
        <end position="152"/>
    </location>
</feature>
<accession>A0ABP5C8D2</accession>
<name>A0ABP5C8D2_9ACTN</name>
<dbReference type="RefSeq" id="WP_344656156.1">
    <property type="nucleotide sequence ID" value="NZ_BAAAQM010000005.1"/>
</dbReference>
<evidence type="ECO:0008006" key="4">
    <source>
        <dbReference type="Google" id="ProtNLM"/>
    </source>
</evidence>